<name>A0ABR0AF64_9CRUS</name>
<dbReference type="Proteomes" id="UP001234178">
    <property type="component" value="Unassembled WGS sequence"/>
</dbReference>
<dbReference type="EMBL" id="JAOYFB010000037">
    <property type="protein sequence ID" value="KAK4023761.1"/>
    <property type="molecule type" value="Genomic_DNA"/>
</dbReference>
<protein>
    <submittedName>
        <fullName evidence="1">Uncharacterized protein</fullName>
    </submittedName>
</protein>
<keyword evidence="2" id="KW-1185">Reference proteome</keyword>
<proteinExistence type="predicted"/>
<sequence>MAASEKTIKRKALVDRIENVSGSKTKHREKLITNPTPKLTIRPKQKASKTMKKKPQLSFKIQEVLHHLMVLIVPMHLKGMLPTRHVSSSSTNNQSFEEWRCLTIFCIGLRNYANVSGLYFRSAYCVALISVRQTSHENGPIFNV</sequence>
<gene>
    <name evidence="1" type="ORF">OUZ56_009159</name>
</gene>
<evidence type="ECO:0000313" key="2">
    <source>
        <dbReference type="Proteomes" id="UP001234178"/>
    </source>
</evidence>
<evidence type="ECO:0000313" key="1">
    <source>
        <dbReference type="EMBL" id="KAK4023761.1"/>
    </source>
</evidence>
<accession>A0ABR0AF64</accession>
<comment type="caution">
    <text evidence="1">The sequence shown here is derived from an EMBL/GenBank/DDBJ whole genome shotgun (WGS) entry which is preliminary data.</text>
</comment>
<organism evidence="1 2">
    <name type="scientific">Daphnia magna</name>
    <dbReference type="NCBI Taxonomy" id="35525"/>
    <lineage>
        <taxon>Eukaryota</taxon>
        <taxon>Metazoa</taxon>
        <taxon>Ecdysozoa</taxon>
        <taxon>Arthropoda</taxon>
        <taxon>Crustacea</taxon>
        <taxon>Branchiopoda</taxon>
        <taxon>Diplostraca</taxon>
        <taxon>Cladocera</taxon>
        <taxon>Anomopoda</taxon>
        <taxon>Daphniidae</taxon>
        <taxon>Daphnia</taxon>
    </lineage>
</organism>
<reference evidence="1 2" key="1">
    <citation type="journal article" date="2023" name="Nucleic Acids Res.">
        <title>The hologenome of Daphnia magna reveals possible DNA methylation and microbiome-mediated evolution of the host genome.</title>
        <authorList>
            <person name="Chaturvedi A."/>
            <person name="Li X."/>
            <person name="Dhandapani V."/>
            <person name="Marshall H."/>
            <person name="Kissane S."/>
            <person name="Cuenca-Cambronero M."/>
            <person name="Asole G."/>
            <person name="Calvet F."/>
            <person name="Ruiz-Romero M."/>
            <person name="Marangio P."/>
            <person name="Guigo R."/>
            <person name="Rago D."/>
            <person name="Mirbahai L."/>
            <person name="Eastwood N."/>
            <person name="Colbourne J.K."/>
            <person name="Zhou J."/>
            <person name="Mallon E."/>
            <person name="Orsini L."/>
        </authorList>
    </citation>
    <scope>NUCLEOTIDE SEQUENCE [LARGE SCALE GENOMIC DNA]</scope>
    <source>
        <strain evidence="1">LRV0_1</strain>
    </source>
</reference>